<comment type="caution">
    <text evidence="2">The sequence shown here is derived from an EMBL/GenBank/DDBJ whole genome shotgun (WGS) entry which is preliminary data.</text>
</comment>
<dbReference type="EMBL" id="JAAGNN010000026">
    <property type="protein sequence ID" value="KAF4072019.1"/>
    <property type="molecule type" value="Genomic_DNA"/>
</dbReference>
<evidence type="ECO:0000313" key="2">
    <source>
        <dbReference type="EMBL" id="KAF4072019.1"/>
    </source>
</evidence>
<gene>
    <name evidence="2" type="ORF">AMELA_G00269540</name>
</gene>
<feature type="region of interest" description="Disordered" evidence="1">
    <location>
        <begin position="25"/>
        <end position="74"/>
    </location>
</feature>
<dbReference type="AlphaFoldDB" id="A0A7J5ZQI8"/>
<feature type="compositionally biased region" description="Basic and acidic residues" evidence="1">
    <location>
        <begin position="44"/>
        <end position="57"/>
    </location>
</feature>
<reference evidence="2 3" key="1">
    <citation type="submission" date="2020-02" db="EMBL/GenBank/DDBJ databases">
        <title>A chromosome-scale genome assembly of the black bullhead catfish (Ameiurus melas).</title>
        <authorList>
            <person name="Wen M."/>
            <person name="Zham M."/>
            <person name="Cabau C."/>
            <person name="Klopp C."/>
            <person name="Donnadieu C."/>
            <person name="Roques C."/>
            <person name="Bouchez O."/>
            <person name="Lampietro C."/>
            <person name="Jouanno E."/>
            <person name="Herpin A."/>
            <person name="Louis A."/>
            <person name="Berthelot C."/>
            <person name="Parey E."/>
            <person name="Roest-Crollius H."/>
            <person name="Braasch I."/>
            <person name="Postlethwait J."/>
            <person name="Robinson-Rechavi M."/>
            <person name="Echchiki A."/>
            <person name="Begum T."/>
            <person name="Montfort J."/>
            <person name="Schartl M."/>
            <person name="Bobe J."/>
            <person name="Guiguen Y."/>
        </authorList>
    </citation>
    <scope>NUCLEOTIDE SEQUENCE [LARGE SCALE GENOMIC DNA]</scope>
    <source>
        <strain evidence="2">M_S1</strain>
        <tissue evidence="2">Blood</tissue>
    </source>
</reference>
<sequence>MKTKEVQKKVEEKYKVLENKMKNAEAERENELKAAQQKLNQAKSRADAFNKGLKERQQPYYTSWDSSNSGPWDEAGDVQHFVPDPQKQDFTPITQGQAYYSLPAQPYYESLDSSNSGPWAEAGDIQHVVSAPHVYHQEQDFTPITQGQEYYSLPAQPYYPSWDTISCSGPWLEAGDLPHPIPSSHVYHQEQIFTPSAQGQQRELPGTAALSEDQNCSFMPAKEEREGQKVAKVFQWKLSPLSRLARTCPPEMNIHEAERELWTLQQRL</sequence>
<accession>A0A7J5ZQI8</accession>
<proteinExistence type="predicted"/>
<keyword evidence="3" id="KW-1185">Reference proteome</keyword>
<feature type="compositionally biased region" description="Polar residues" evidence="1">
    <location>
        <begin position="59"/>
        <end position="70"/>
    </location>
</feature>
<organism evidence="2 3">
    <name type="scientific">Ameiurus melas</name>
    <name type="common">Black bullhead</name>
    <name type="synonym">Silurus melas</name>
    <dbReference type="NCBI Taxonomy" id="219545"/>
    <lineage>
        <taxon>Eukaryota</taxon>
        <taxon>Metazoa</taxon>
        <taxon>Chordata</taxon>
        <taxon>Craniata</taxon>
        <taxon>Vertebrata</taxon>
        <taxon>Euteleostomi</taxon>
        <taxon>Actinopterygii</taxon>
        <taxon>Neopterygii</taxon>
        <taxon>Teleostei</taxon>
        <taxon>Ostariophysi</taxon>
        <taxon>Siluriformes</taxon>
        <taxon>Ictaluridae</taxon>
        <taxon>Ameiurus</taxon>
    </lineage>
</organism>
<evidence type="ECO:0000313" key="3">
    <source>
        <dbReference type="Proteomes" id="UP000593565"/>
    </source>
</evidence>
<name>A0A7J5ZQI8_AMEME</name>
<evidence type="ECO:0000256" key="1">
    <source>
        <dbReference type="SAM" id="MobiDB-lite"/>
    </source>
</evidence>
<protein>
    <submittedName>
        <fullName evidence="2">Uncharacterized protein</fullName>
    </submittedName>
</protein>
<dbReference type="Proteomes" id="UP000593565">
    <property type="component" value="Unassembled WGS sequence"/>
</dbReference>